<reference evidence="4 5" key="2">
    <citation type="submission" date="2018-08" db="EMBL/GenBank/DDBJ databases">
        <title>The draft genome of Acinetobacter sichuanensis strain WCHAc060041.</title>
        <authorList>
            <person name="Qin J."/>
            <person name="Feng Y."/>
            <person name="Zong Z."/>
        </authorList>
    </citation>
    <scope>NUCLEOTIDE SEQUENCE [LARGE SCALE GENOMIC DNA]</scope>
    <source>
        <strain evidence="4 5">WCHAc060041</strain>
    </source>
</reference>
<dbReference type="EMBL" id="PYIX02000016">
    <property type="protein sequence ID" value="RFC83498.1"/>
    <property type="molecule type" value="Genomic_DNA"/>
</dbReference>
<proteinExistence type="predicted"/>
<reference evidence="6" key="3">
    <citation type="journal article" date="2019" name="Int. J. Syst. Evol. Microbiol.">
        <title>The Global Catalogue of Microorganisms (GCM) 10K type strain sequencing project: providing services to taxonomists for standard genome sequencing and annotation.</title>
        <authorList>
            <consortium name="The Broad Institute Genomics Platform"/>
            <consortium name="The Broad Institute Genome Sequencing Center for Infectious Disease"/>
            <person name="Wu L."/>
            <person name="Ma J."/>
        </authorList>
    </citation>
    <scope>NUCLEOTIDE SEQUENCE [LARGE SCALE GENOMIC DNA]</scope>
    <source>
        <strain evidence="6">KCTC 62575</strain>
    </source>
</reference>
<dbReference type="RefSeq" id="WP_107008386.1">
    <property type="nucleotide sequence ID" value="NZ_JBHRSF010000030.1"/>
</dbReference>
<feature type="transmembrane region" description="Helical" evidence="2">
    <location>
        <begin position="40"/>
        <end position="62"/>
    </location>
</feature>
<sequence>MTDTNQTPDLYSHDSTLKDSTPTEAQKDKKSRFSPTVKGVLIGAVAGSILPIFGTFSGALVGGIAGKVYEKKYCTQTT</sequence>
<gene>
    <name evidence="3" type="ORF">ACFODO_09545</name>
    <name evidence="4" type="ORF">C9E89_010920</name>
</gene>
<evidence type="ECO:0000256" key="2">
    <source>
        <dbReference type="SAM" id="Phobius"/>
    </source>
</evidence>
<feature type="region of interest" description="Disordered" evidence="1">
    <location>
        <begin position="1"/>
        <end position="33"/>
    </location>
</feature>
<evidence type="ECO:0000256" key="1">
    <source>
        <dbReference type="SAM" id="MobiDB-lite"/>
    </source>
</evidence>
<evidence type="ECO:0000313" key="3">
    <source>
        <dbReference type="EMBL" id="MFC2995507.1"/>
    </source>
</evidence>
<reference evidence="3" key="1">
    <citation type="journal article" date="2014" name="Int. J. Syst. Evol. Microbiol.">
        <title>Complete genome of a new Firmicutes species belonging to the dominant human colonic microbiota ('Ruminococcus bicirculans') reveals two chromosomes and a selective capacity to utilize plant glucans.</title>
        <authorList>
            <consortium name="NISC Comparative Sequencing Program"/>
            <person name="Wegmann U."/>
            <person name="Louis P."/>
            <person name="Goesmann A."/>
            <person name="Henrissat B."/>
            <person name="Duncan S.H."/>
            <person name="Flint H.J."/>
        </authorList>
    </citation>
    <scope>NUCLEOTIDE SEQUENCE</scope>
    <source>
        <strain evidence="3">KCTC 62575</strain>
    </source>
</reference>
<accession>A0A371YPV2</accession>
<keyword evidence="2" id="KW-0472">Membrane</keyword>
<keyword evidence="2" id="KW-1133">Transmembrane helix</keyword>
<evidence type="ECO:0000313" key="6">
    <source>
        <dbReference type="Proteomes" id="UP001595455"/>
    </source>
</evidence>
<dbReference type="AlphaFoldDB" id="A0A371YPV2"/>
<keyword evidence="6" id="KW-1185">Reference proteome</keyword>
<keyword evidence="2" id="KW-0812">Transmembrane</keyword>
<protein>
    <recommendedName>
        <fullName evidence="7">DUF456 domain-containing protein</fullName>
    </recommendedName>
</protein>
<evidence type="ECO:0000313" key="5">
    <source>
        <dbReference type="Proteomes" id="UP000240957"/>
    </source>
</evidence>
<dbReference type="EMBL" id="JBHRSF010000030">
    <property type="protein sequence ID" value="MFC2995507.1"/>
    <property type="molecule type" value="Genomic_DNA"/>
</dbReference>
<evidence type="ECO:0008006" key="7">
    <source>
        <dbReference type="Google" id="ProtNLM"/>
    </source>
</evidence>
<dbReference type="Proteomes" id="UP001595455">
    <property type="component" value="Unassembled WGS sequence"/>
</dbReference>
<name>A0A371YPV2_9GAMM</name>
<dbReference type="OrthoDB" id="6708887at2"/>
<dbReference type="Proteomes" id="UP000240957">
    <property type="component" value="Unassembled WGS sequence"/>
</dbReference>
<comment type="caution">
    <text evidence="4">The sequence shown here is derived from an EMBL/GenBank/DDBJ whole genome shotgun (WGS) entry which is preliminary data.</text>
</comment>
<reference evidence="3" key="4">
    <citation type="submission" date="2024-09" db="EMBL/GenBank/DDBJ databases">
        <authorList>
            <person name="Sun Q."/>
            <person name="Mori K."/>
        </authorList>
    </citation>
    <scope>NUCLEOTIDE SEQUENCE</scope>
    <source>
        <strain evidence="3">KCTC 62575</strain>
    </source>
</reference>
<evidence type="ECO:0000313" key="4">
    <source>
        <dbReference type="EMBL" id="RFC83498.1"/>
    </source>
</evidence>
<organism evidence="4 5">
    <name type="scientific">Acinetobacter sichuanensis</name>
    <dbReference type="NCBI Taxonomy" id="2136183"/>
    <lineage>
        <taxon>Bacteria</taxon>
        <taxon>Pseudomonadati</taxon>
        <taxon>Pseudomonadota</taxon>
        <taxon>Gammaproteobacteria</taxon>
        <taxon>Moraxellales</taxon>
        <taxon>Moraxellaceae</taxon>
        <taxon>Acinetobacter</taxon>
    </lineage>
</organism>